<dbReference type="InterPro" id="IPR042272">
    <property type="entry name" value="ATP12_ATP_synth-F1-assembly_N"/>
</dbReference>
<dbReference type="Proteomes" id="UP001142055">
    <property type="component" value="Chromosome 3"/>
</dbReference>
<dbReference type="Pfam" id="PF07542">
    <property type="entry name" value="ATP12"/>
    <property type="match status" value="1"/>
</dbReference>
<evidence type="ECO:0000256" key="1">
    <source>
        <dbReference type="ARBA" id="ARBA00004173"/>
    </source>
</evidence>
<name>A0A9Q0RL08_BLOTA</name>
<proteinExistence type="inferred from homology"/>
<evidence type="ECO:0000256" key="2">
    <source>
        <dbReference type="ARBA" id="ARBA00008231"/>
    </source>
</evidence>
<comment type="similarity">
    <text evidence="2">Belongs to the ATP12 family.</text>
</comment>
<dbReference type="OMA" id="WDPVLHW"/>
<dbReference type="AlphaFoldDB" id="A0A9Q0RL08"/>
<keyword evidence="5" id="KW-0143">Chaperone</keyword>
<reference evidence="6" key="1">
    <citation type="submission" date="2022-12" db="EMBL/GenBank/DDBJ databases">
        <title>Genome assemblies of Blomia tropicalis.</title>
        <authorList>
            <person name="Cui Y."/>
        </authorList>
    </citation>
    <scope>NUCLEOTIDE SEQUENCE</scope>
    <source>
        <tissue evidence="6">Adult mites</tissue>
    </source>
</reference>
<protein>
    <recommendedName>
        <fullName evidence="8">ATP synthase mitochondrial F1 complex assembly factor 2</fullName>
    </recommendedName>
</protein>
<dbReference type="InterPro" id="IPR023335">
    <property type="entry name" value="ATP12_ortho_dom_sf"/>
</dbReference>
<dbReference type="GO" id="GO:0033615">
    <property type="term" value="P:mitochondrial proton-transporting ATP synthase complex assembly"/>
    <property type="evidence" value="ECO:0007669"/>
    <property type="project" value="TreeGrafter"/>
</dbReference>
<keyword evidence="4" id="KW-0496">Mitochondrion</keyword>
<dbReference type="Gene3D" id="3.30.2180.10">
    <property type="entry name" value="ATP12-like"/>
    <property type="match status" value="1"/>
</dbReference>
<dbReference type="PANTHER" id="PTHR21013">
    <property type="entry name" value="ATP SYNTHASE MITOCHONDRIAL F1 COMPLEX ASSEMBLY FACTOR 2/ATP12 PROTEIN, MITOCHONDRIAL PRECURSOR"/>
    <property type="match status" value="1"/>
</dbReference>
<evidence type="ECO:0008006" key="8">
    <source>
        <dbReference type="Google" id="ProtNLM"/>
    </source>
</evidence>
<gene>
    <name evidence="6" type="ORF">RDWZM_008023</name>
</gene>
<dbReference type="PANTHER" id="PTHR21013:SF10">
    <property type="entry name" value="ATP SYNTHASE MITOCHONDRIAL F1 COMPLEX ASSEMBLY FACTOR 2"/>
    <property type="match status" value="1"/>
</dbReference>
<comment type="caution">
    <text evidence="6">The sequence shown here is derived from an EMBL/GenBank/DDBJ whole genome shotgun (WGS) entry which is preliminary data.</text>
</comment>
<evidence type="ECO:0000313" key="7">
    <source>
        <dbReference type="Proteomes" id="UP001142055"/>
    </source>
</evidence>
<dbReference type="GO" id="GO:0005739">
    <property type="term" value="C:mitochondrion"/>
    <property type="evidence" value="ECO:0007669"/>
    <property type="project" value="UniProtKB-SubCell"/>
</dbReference>
<keyword evidence="7" id="KW-1185">Reference proteome</keyword>
<evidence type="ECO:0000313" key="6">
    <source>
        <dbReference type="EMBL" id="KAJ6216866.1"/>
    </source>
</evidence>
<dbReference type="SUPFAM" id="SSF160909">
    <property type="entry name" value="ATP12-like"/>
    <property type="match status" value="1"/>
</dbReference>
<evidence type="ECO:0000256" key="4">
    <source>
        <dbReference type="ARBA" id="ARBA00023128"/>
    </source>
</evidence>
<accession>A0A9Q0RL08</accession>
<comment type="subcellular location">
    <subcellularLocation>
        <location evidence="1">Mitochondrion</location>
    </subcellularLocation>
</comment>
<evidence type="ECO:0000256" key="5">
    <source>
        <dbReference type="ARBA" id="ARBA00023186"/>
    </source>
</evidence>
<dbReference type="EMBL" id="JAPWDV010000003">
    <property type="protein sequence ID" value="KAJ6216866.1"/>
    <property type="molecule type" value="Genomic_DNA"/>
</dbReference>
<sequence length="269" mass="31093">MWKHVIQFTRLSCLHQIHKANLSTSSGIKKFYKNVSIVKTNSDHFEIILDKRKLKSPKGNVFYTTNETLASMVAAEWDSQKEKIEMNKMHLTTLSNTVIDNPGDLDSDSISEKMISFLESDTLCFRMPEPEELLKHQNLHWDPVVQWFANFFQCNIPVTQNVMLPPLDNKTRETLIRYFKSFNIWSLNGLLFATENLKSLILACALINRQLSVEDAIRLSRVEENFQSEKWGKVEFHHDLECNVLQARVAAAAIFTLLNCEKTSISQRL</sequence>
<evidence type="ECO:0000256" key="3">
    <source>
        <dbReference type="ARBA" id="ARBA00022946"/>
    </source>
</evidence>
<keyword evidence="3" id="KW-0809">Transit peptide</keyword>
<dbReference type="OrthoDB" id="5673at2759"/>
<dbReference type="InterPro" id="IPR011419">
    <property type="entry name" value="ATP12_ATP_synth-F1-assembly"/>
</dbReference>
<organism evidence="6 7">
    <name type="scientific">Blomia tropicalis</name>
    <name type="common">Mite</name>
    <dbReference type="NCBI Taxonomy" id="40697"/>
    <lineage>
        <taxon>Eukaryota</taxon>
        <taxon>Metazoa</taxon>
        <taxon>Ecdysozoa</taxon>
        <taxon>Arthropoda</taxon>
        <taxon>Chelicerata</taxon>
        <taxon>Arachnida</taxon>
        <taxon>Acari</taxon>
        <taxon>Acariformes</taxon>
        <taxon>Sarcoptiformes</taxon>
        <taxon>Astigmata</taxon>
        <taxon>Glycyphagoidea</taxon>
        <taxon>Echimyopodidae</taxon>
        <taxon>Blomia</taxon>
    </lineage>
</organism>
<dbReference type="Gene3D" id="1.10.3580.10">
    <property type="entry name" value="ATP12 ATPase"/>
    <property type="match status" value="1"/>
</dbReference>